<keyword evidence="2" id="KW-0802">TPR repeat</keyword>
<evidence type="ECO:0000256" key="3">
    <source>
        <dbReference type="SAM" id="MobiDB-lite"/>
    </source>
</evidence>
<feature type="region of interest" description="Disordered" evidence="3">
    <location>
        <begin position="154"/>
        <end position="196"/>
    </location>
</feature>
<dbReference type="Gene3D" id="1.25.40.10">
    <property type="entry name" value="Tetratricopeptide repeat domain"/>
    <property type="match status" value="2"/>
</dbReference>
<protein>
    <recommendedName>
        <fullName evidence="4">Clr5 domain-containing protein</fullName>
    </recommendedName>
</protein>
<evidence type="ECO:0000313" key="5">
    <source>
        <dbReference type="EMBL" id="KAK2600016.1"/>
    </source>
</evidence>
<dbReference type="Pfam" id="PF14420">
    <property type="entry name" value="Clr5"/>
    <property type="match status" value="1"/>
</dbReference>
<comment type="caution">
    <text evidence="5">The sequence shown here is derived from an EMBL/GenBank/DDBJ whole genome shotgun (WGS) entry which is preliminary data.</text>
</comment>
<dbReference type="AlphaFoldDB" id="A0AAJ0FZ66"/>
<dbReference type="InterPro" id="IPR025676">
    <property type="entry name" value="Clr5_dom"/>
</dbReference>
<organism evidence="5 6">
    <name type="scientific">Conoideocrella luteorostrata</name>
    <dbReference type="NCBI Taxonomy" id="1105319"/>
    <lineage>
        <taxon>Eukaryota</taxon>
        <taxon>Fungi</taxon>
        <taxon>Dikarya</taxon>
        <taxon>Ascomycota</taxon>
        <taxon>Pezizomycotina</taxon>
        <taxon>Sordariomycetes</taxon>
        <taxon>Hypocreomycetidae</taxon>
        <taxon>Hypocreales</taxon>
        <taxon>Clavicipitaceae</taxon>
        <taxon>Conoideocrella</taxon>
    </lineage>
</organism>
<dbReference type="PANTHER" id="PTHR45641:SF19">
    <property type="entry name" value="NEPHROCYSTIN-3"/>
    <property type="match status" value="1"/>
</dbReference>
<feature type="domain" description="Clr5" evidence="4">
    <location>
        <begin position="68"/>
        <end position="120"/>
    </location>
</feature>
<dbReference type="Proteomes" id="UP001251528">
    <property type="component" value="Unassembled WGS sequence"/>
</dbReference>
<keyword evidence="1" id="KW-0677">Repeat</keyword>
<feature type="compositionally biased region" description="Basic residues" evidence="3">
    <location>
        <begin position="154"/>
        <end position="165"/>
    </location>
</feature>
<keyword evidence="6" id="KW-1185">Reference proteome</keyword>
<dbReference type="EMBL" id="JASWJB010000085">
    <property type="protein sequence ID" value="KAK2600016.1"/>
    <property type="molecule type" value="Genomic_DNA"/>
</dbReference>
<reference evidence="5" key="1">
    <citation type="submission" date="2023-06" db="EMBL/GenBank/DDBJ databases">
        <title>Conoideocrella luteorostrata (Hypocreales: Clavicipitaceae), a potential biocontrol fungus for elongate hemlock scale in United States Christmas tree production areas.</title>
        <authorList>
            <person name="Barrett H."/>
            <person name="Lovett B."/>
            <person name="Macias A.M."/>
            <person name="Stajich J.E."/>
            <person name="Kasson M.T."/>
        </authorList>
    </citation>
    <scope>NUCLEOTIDE SEQUENCE</scope>
    <source>
        <strain evidence="5">ARSEF 14590</strain>
    </source>
</reference>
<dbReference type="SUPFAM" id="SSF48452">
    <property type="entry name" value="TPR-like"/>
    <property type="match status" value="2"/>
</dbReference>
<evidence type="ECO:0000256" key="1">
    <source>
        <dbReference type="ARBA" id="ARBA00022737"/>
    </source>
</evidence>
<dbReference type="Pfam" id="PF13374">
    <property type="entry name" value="TPR_10"/>
    <property type="match status" value="2"/>
</dbReference>
<gene>
    <name evidence="5" type="ORF">QQS21_005250</name>
</gene>
<evidence type="ECO:0000313" key="6">
    <source>
        <dbReference type="Proteomes" id="UP001251528"/>
    </source>
</evidence>
<evidence type="ECO:0000256" key="2">
    <source>
        <dbReference type="ARBA" id="ARBA00022803"/>
    </source>
</evidence>
<feature type="region of interest" description="Disordered" evidence="3">
    <location>
        <begin position="1"/>
        <end position="62"/>
    </location>
</feature>
<evidence type="ECO:0000259" key="4">
    <source>
        <dbReference type="Pfam" id="PF14420"/>
    </source>
</evidence>
<accession>A0AAJ0FZ66</accession>
<proteinExistence type="predicted"/>
<dbReference type="Pfam" id="PF13424">
    <property type="entry name" value="TPR_12"/>
    <property type="match status" value="1"/>
</dbReference>
<name>A0AAJ0FZ66_9HYPO</name>
<dbReference type="PANTHER" id="PTHR45641">
    <property type="entry name" value="TETRATRICOPEPTIDE REPEAT PROTEIN (AFU_ORTHOLOGUE AFUA_6G03870)"/>
    <property type="match status" value="1"/>
</dbReference>
<dbReference type="InterPro" id="IPR011990">
    <property type="entry name" value="TPR-like_helical_dom_sf"/>
</dbReference>
<sequence length="658" mass="73446">MNHPKPDVVANCDGVTVDPGQPSQKHGASIFPQYPSLPPTTALNYTPRRLGPPSTSSRIQGTPRELLEEEWQSLKDLLHVHYIQENKTLETVRKVMREQHGLVLTQKQLTNRFSKWKFKKNVKQSEAERFIGIAETTSEHAEASVEGVRVTAAKRKRWEKRARNKSPHEGLQSSTPGQQLSPRGFNSAETNTGQNDDGLIAFGMPIDDTSVHALPSTSALSSYGIMSMSFPSTDPLRLTKPLVSDELHVSRHDVASHDALPAGAPPFSPSFEVTDQLLLSRLFATLNLGPSPDFALLHLSAPHAEKCIQDSTTISFEDLIDLSHGGGAVPWQSSQINSLNPSLAVRDASPAFKVAGLDVIFPSQKTVFAHPLDVELYPFPRHDENRFKPTSTAKYHDIIQVEMKDCLYKIQKLDSVSLGHTEAGIMLIDRLAMAYFGLGHYDEAERQFKRILPILLERHGPNSRHAVSVKRDLAETILHLGRYQEANQMAREVHASALIIDTSSGTLLQKSLHVLAQSYGNLRNLAREEELLRQLVQIRLATSGPRHGDTLGAIRSLCDSLSDSKRHSESEELLRVSLELSQNDEVSDKRKCLICRKLATVLYNQGNYRESEALYRKTVDVSVRLLGREHPDTLRCQFWLGKVLRARGSMEESHELLV</sequence>
<feature type="compositionally biased region" description="Polar residues" evidence="3">
    <location>
        <begin position="171"/>
        <end position="181"/>
    </location>
</feature>